<dbReference type="Proteomes" id="UP000618343">
    <property type="component" value="Unassembled WGS sequence"/>
</dbReference>
<dbReference type="PANTHER" id="PTHR42709:SF11">
    <property type="entry name" value="DEDA FAMILY PROTEIN"/>
    <property type="match status" value="1"/>
</dbReference>
<dbReference type="Pfam" id="PF09335">
    <property type="entry name" value="VTT_dom"/>
    <property type="match status" value="1"/>
</dbReference>
<dbReference type="InterPro" id="IPR032816">
    <property type="entry name" value="VTT_dom"/>
</dbReference>
<evidence type="ECO:0000313" key="5">
    <source>
        <dbReference type="Proteomes" id="UP000643554"/>
    </source>
</evidence>
<protein>
    <submittedName>
        <fullName evidence="3">DedA family protein</fullName>
    </submittedName>
</protein>
<reference evidence="3" key="1">
    <citation type="journal article" date="2020" name="ISME J.">
        <title>Gammaproteobacteria mediating utilization of methyl-, sulfur- and petroleum organic compounds in deep ocean hydrothermal plumes.</title>
        <authorList>
            <person name="Zhou Z."/>
            <person name="Liu Y."/>
            <person name="Pan J."/>
            <person name="Cron B.R."/>
            <person name="Toner B.M."/>
            <person name="Anantharaman K."/>
            <person name="Breier J.A."/>
            <person name="Dick G.J."/>
            <person name="Li M."/>
        </authorList>
    </citation>
    <scope>NUCLEOTIDE SEQUENCE</scope>
    <source>
        <strain evidence="3">SZUA-1453</strain>
        <strain evidence="4">SZUA-1471</strain>
    </source>
</reference>
<keyword evidence="1" id="KW-0472">Membrane</keyword>
<evidence type="ECO:0000259" key="2">
    <source>
        <dbReference type="Pfam" id="PF09335"/>
    </source>
</evidence>
<dbReference type="PANTHER" id="PTHR42709">
    <property type="entry name" value="ALKALINE PHOSPHATASE LIKE PROTEIN"/>
    <property type="match status" value="1"/>
</dbReference>
<evidence type="ECO:0000313" key="4">
    <source>
        <dbReference type="EMBL" id="HIP91594.1"/>
    </source>
</evidence>
<keyword evidence="1" id="KW-0812">Transmembrane</keyword>
<comment type="caution">
    <text evidence="3">The sequence shown here is derived from an EMBL/GenBank/DDBJ whole genome shotgun (WGS) entry which is preliminary data.</text>
</comment>
<dbReference type="Proteomes" id="UP000643554">
    <property type="component" value="Unassembled WGS sequence"/>
</dbReference>
<feature type="domain" description="VTT" evidence="2">
    <location>
        <begin position="33"/>
        <end position="149"/>
    </location>
</feature>
<dbReference type="AlphaFoldDB" id="A0A832ZCB0"/>
<dbReference type="InterPro" id="IPR051311">
    <property type="entry name" value="DedA_domain"/>
</dbReference>
<proteinExistence type="predicted"/>
<feature type="transmembrane region" description="Helical" evidence="1">
    <location>
        <begin position="97"/>
        <end position="118"/>
    </location>
</feature>
<dbReference type="GO" id="GO:0005886">
    <property type="term" value="C:plasma membrane"/>
    <property type="evidence" value="ECO:0007669"/>
    <property type="project" value="TreeGrafter"/>
</dbReference>
<feature type="transmembrane region" description="Helical" evidence="1">
    <location>
        <begin position="138"/>
        <end position="156"/>
    </location>
</feature>
<dbReference type="EMBL" id="DQUI01000041">
    <property type="protein sequence ID" value="HIP84309.1"/>
    <property type="molecule type" value="Genomic_DNA"/>
</dbReference>
<evidence type="ECO:0000313" key="3">
    <source>
        <dbReference type="EMBL" id="HIP84309.1"/>
    </source>
</evidence>
<dbReference type="EMBL" id="DQUO01000058">
    <property type="protein sequence ID" value="HIP91594.1"/>
    <property type="molecule type" value="Genomic_DNA"/>
</dbReference>
<evidence type="ECO:0000256" key="1">
    <source>
        <dbReference type="SAM" id="Phobius"/>
    </source>
</evidence>
<keyword evidence="1" id="KW-1133">Transmembrane helix</keyword>
<name>A0A832ZCB0_9EURY</name>
<accession>A0A832ZCB0</accession>
<sequence>MDIYTFLEDLIKEHGYPGLFVVAYSESVIQPVPPDIFIVGASIFGLDPLICAVVSTIGSTLGGITGYILGHKLGTPVFIRLFGERYFVMGKEFFEKYGVWGVVIAGFTPLPYKVIAWLSGIFNMSILKFTLGTLIGRFPRFLLIAYFGHGISIYFTI</sequence>
<organism evidence="3 5">
    <name type="scientific">Methanothermococcus okinawensis</name>
    <dbReference type="NCBI Taxonomy" id="155863"/>
    <lineage>
        <taxon>Archaea</taxon>
        <taxon>Methanobacteriati</taxon>
        <taxon>Methanobacteriota</taxon>
        <taxon>Methanomada group</taxon>
        <taxon>Methanococci</taxon>
        <taxon>Methanococcales</taxon>
        <taxon>Methanococcaceae</taxon>
        <taxon>Methanothermococcus</taxon>
    </lineage>
</organism>
<gene>
    <name evidence="3" type="ORF">EYH15_02325</name>
    <name evidence="4" type="ORF">EYH21_04780</name>
</gene>